<dbReference type="EC" id="4.2.1.96" evidence="3"/>
<comment type="catalytic activity">
    <reaction evidence="1">
        <text>(4aS,6R)-4a-hydroxy-L-erythro-5,6,7,8-tetrahydrobiopterin = (6R)-L-erythro-6,7-dihydrobiopterin + H2O</text>
        <dbReference type="Rhea" id="RHEA:11920"/>
        <dbReference type="ChEBI" id="CHEBI:15377"/>
        <dbReference type="ChEBI" id="CHEBI:15642"/>
        <dbReference type="ChEBI" id="CHEBI:43120"/>
        <dbReference type="EC" id="4.2.1.96"/>
    </reaction>
</comment>
<dbReference type="PROSITE" id="PS51409">
    <property type="entry name" value="ARGINASE_2"/>
    <property type="match status" value="1"/>
</dbReference>
<dbReference type="STRING" id="1121927.GOHSU_22_00640"/>
<dbReference type="RefSeq" id="WP_005940041.1">
    <property type="nucleotide sequence ID" value="NZ_ATVK01000050.1"/>
</dbReference>
<evidence type="ECO:0000256" key="1">
    <source>
        <dbReference type="ARBA" id="ARBA00001554"/>
    </source>
</evidence>
<sequence length="393" mass="41469">MSGHSHRPLTGREAAEQAPAGWWVDDGTLTAGYRTGSMVRSVQFVDAVTAAAEAAEHHPDVEIHYGTVRFVLTTHDAGGLTDADVGLALMIAAIALEWRIDPVPPPADRTLRLVWPQWQGAGQETVAELLPEVALERARRGYAVGAQVLDAVLPSRGRSTAHVVVDDEDEPVTEGIESRGVLAESLEGALDALARNDFDRVVTIGGDCSVSIAPFAALAERYGDDLAVVWLDAHPDVGTPDSAYPGFHAMAAAVLTGHGDAEMVELLPATVPAERMALAGLHEWTDDDFPNIADWQLASFGPEALATSTAPLLDWLRSTGAGKVAIHLDVDVVDADEAVLGLGQVRGGLSTAQVRRVIDDVAGAAEVVGVTIAEFIPRNVLAAQRLLDGLPLL</sequence>
<dbReference type="PANTHER" id="PTHR43782">
    <property type="entry name" value="ARGINASE"/>
    <property type="match status" value="1"/>
</dbReference>
<keyword evidence="11" id="KW-1185">Reference proteome</keyword>
<reference evidence="10 11" key="1">
    <citation type="submission" date="2012-12" db="EMBL/GenBank/DDBJ databases">
        <title>Whole genome shotgun sequence of Gordonia hirsuta NBRC 16056.</title>
        <authorList>
            <person name="Isaki-Nakamura S."/>
            <person name="Hosoyama A."/>
            <person name="Tsuchikane K."/>
            <person name="Katsumata H."/>
            <person name="Baba S."/>
            <person name="Yamazaki S."/>
            <person name="Fujita N."/>
        </authorList>
    </citation>
    <scope>NUCLEOTIDE SEQUENCE [LARGE SCALE GENOMIC DNA]</scope>
    <source>
        <strain evidence="10 11">NBRC 16056</strain>
    </source>
</reference>
<dbReference type="GO" id="GO:0004053">
    <property type="term" value="F:arginase activity"/>
    <property type="evidence" value="ECO:0007669"/>
    <property type="project" value="TreeGrafter"/>
</dbReference>
<dbReference type="InterPro" id="IPR036428">
    <property type="entry name" value="PCD_sf"/>
</dbReference>
<comment type="caution">
    <text evidence="10">The sequence shown here is derived from an EMBL/GenBank/DDBJ whole genome shotgun (WGS) entry which is preliminary data.</text>
</comment>
<dbReference type="InterPro" id="IPR001533">
    <property type="entry name" value="Pterin_deHydtase"/>
</dbReference>
<dbReference type="GO" id="GO:0006729">
    <property type="term" value="P:tetrahydrobiopterin biosynthetic process"/>
    <property type="evidence" value="ECO:0007669"/>
    <property type="project" value="InterPro"/>
</dbReference>
<dbReference type="InterPro" id="IPR023696">
    <property type="entry name" value="Ureohydrolase_dom_sf"/>
</dbReference>
<dbReference type="Pfam" id="PF00491">
    <property type="entry name" value="Arginase"/>
    <property type="match status" value="1"/>
</dbReference>
<evidence type="ECO:0000256" key="3">
    <source>
        <dbReference type="ARBA" id="ARBA00013252"/>
    </source>
</evidence>
<dbReference type="SUPFAM" id="SSF52768">
    <property type="entry name" value="Arginase/deacetylase"/>
    <property type="match status" value="1"/>
</dbReference>
<dbReference type="GO" id="GO:0008124">
    <property type="term" value="F:4-alpha-hydroxytetrahydrobiopterin dehydratase activity"/>
    <property type="evidence" value="ECO:0007669"/>
    <property type="project" value="UniProtKB-EC"/>
</dbReference>
<name>L7L9L3_9ACTN</name>
<proteinExistence type="inferred from homology"/>
<evidence type="ECO:0000256" key="9">
    <source>
        <dbReference type="PROSITE-ProRule" id="PRU00742"/>
    </source>
</evidence>
<evidence type="ECO:0000256" key="7">
    <source>
        <dbReference type="ARBA" id="ARBA00023211"/>
    </source>
</evidence>
<comment type="similarity">
    <text evidence="9">Belongs to the arginase family.</text>
</comment>
<keyword evidence="8" id="KW-0456">Lyase</keyword>
<dbReference type="EMBL" id="BANT01000022">
    <property type="protein sequence ID" value="GAC57604.1"/>
    <property type="molecule type" value="Genomic_DNA"/>
</dbReference>
<evidence type="ECO:0000313" key="11">
    <source>
        <dbReference type="Proteomes" id="UP000053405"/>
    </source>
</evidence>
<dbReference type="eggNOG" id="COG0010">
    <property type="taxonomic scope" value="Bacteria"/>
</dbReference>
<dbReference type="SUPFAM" id="SSF55248">
    <property type="entry name" value="PCD-like"/>
    <property type="match status" value="1"/>
</dbReference>
<evidence type="ECO:0000256" key="8">
    <source>
        <dbReference type="ARBA" id="ARBA00023239"/>
    </source>
</evidence>
<evidence type="ECO:0000256" key="5">
    <source>
        <dbReference type="ARBA" id="ARBA00022723"/>
    </source>
</evidence>
<dbReference type="PRINTS" id="PR00116">
    <property type="entry name" value="ARGINASE"/>
</dbReference>
<gene>
    <name evidence="10" type="ORF">GOHSU_22_00640</name>
</gene>
<dbReference type="eggNOG" id="COG2154">
    <property type="taxonomic scope" value="Bacteria"/>
</dbReference>
<dbReference type="Gene3D" id="3.30.1360.20">
    <property type="entry name" value="Transcriptional coactivator/pterin dehydratase"/>
    <property type="match status" value="1"/>
</dbReference>
<organism evidence="10 11">
    <name type="scientific">Gordonia hirsuta DSM 44140 = NBRC 16056</name>
    <dbReference type="NCBI Taxonomy" id="1121927"/>
    <lineage>
        <taxon>Bacteria</taxon>
        <taxon>Bacillati</taxon>
        <taxon>Actinomycetota</taxon>
        <taxon>Actinomycetes</taxon>
        <taxon>Mycobacteriales</taxon>
        <taxon>Gordoniaceae</taxon>
        <taxon>Gordonia</taxon>
    </lineage>
</organism>
<dbReference type="Proteomes" id="UP000053405">
    <property type="component" value="Unassembled WGS sequence"/>
</dbReference>
<dbReference type="OrthoDB" id="7331788at2"/>
<evidence type="ECO:0000256" key="6">
    <source>
        <dbReference type="ARBA" id="ARBA00022801"/>
    </source>
</evidence>
<dbReference type="GO" id="GO:0030145">
    <property type="term" value="F:manganese ion binding"/>
    <property type="evidence" value="ECO:0007669"/>
    <property type="project" value="TreeGrafter"/>
</dbReference>
<comment type="similarity">
    <text evidence="2">Belongs to the pterin-4-alpha-carbinolamine dehydratase family.</text>
</comment>
<keyword evidence="6 10" id="KW-0378">Hydrolase</keyword>
<evidence type="ECO:0000256" key="2">
    <source>
        <dbReference type="ARBA" id="ARBA00006472"/>
    </source>
</evidence>
<keyword evidence="5" id="KW-0479">Metal-binding</keyword>
<dbReference type="GO" id="GO:0005829">
    <property type="term" value="C:cytosol"/>
    <property type="evidence" value="ECO:0007669"/>
    <property type="project" value="TreeGrafter"/>
</dbReference>
<protein>
    <recommendedName>
        <fullName evidence="4">Putative pterin-4-alpha-carbinolamine dehydratase</fullName>
        <ecNumber evidence="3">4.2.1.96</ecNumber>
    </recommendedName>
</protein>
<dbReference type="Pfam" id="PF01329">
    <property type="entry name" value="Pterin_4a"/>
    <property type="match status" value="1"/>
</dbReference>
<dbReference type="CDD" id="cd09999">
    <property type="entry name" value="Arginase-like_1"/>
    <property type="match status" value="1"/>
</dbReference>
<dbReference type="Gene3D" id="3.40.800.10">
    <property type="entry name" value="Ureohydrolase domain"/>
    <property type="match status" value="1"/>
</dbReference>
<dbReference type="PANTHER" id="PTHR43782:SF3">
    <property type="entry name" value="ARGINASE"/>
    <property type="match status" value="1"/>
</dbReference>
<dbReference type="AlphaFoldDB" id="L7L9L3"/>
<evidence type="ECO:0000313" key="10">
    <source>
        <dbReference type="EMBL" id="GAC57604.1"/>
    </source>
</evidence>
<accession>L7L9L3</accession>
<dbReference type="InterPro" id="IPR006035">
    <property type="entry name" value="Ureohydrolase"/>
</dbReference>
<keyword evidence="7" id="KW-0464">Manganese</keyword>
<evidence type="ECO:0000256" key="4">
    <source>
        <dbReference type="ARBA" id="ARBA00021735"/>
    </source>
</evidence>